<organism evidence="1 2">
    <name type="scientific">Phanerochaete sordida</name>
    <dbReference type="NCBI Taxonomy" id="48140"/>
    <lineage>
        <taxon>Eukaryota</taxon>
        <taxon>Fungi</taxon>
        <taxon>Dikarya</taxon>
        <taxon>Basidiomycota</taxon>
        <taxon>Agaricomycotina</taxon>
        <taxon>Agaricomycetes</taxon>
        <taxon>Polyporales</taxon>
        <taxon>Phanerochaetaceae</taxon>
        <taxon>Phanerochaete</taxon>
    </lineage>
</organism>
<keyword evidence="2" id="KW-1185">Reference proteome</keyword>
<reference evidence="1 2" key="1">
    <citation type="submission" date="2021-08" db="EMBL/GenBank/DDBJ databases">
        <title>Draft Genome Sequence of Phanerochaete sordida strain YK-624.</title>
        <authorList>
            <person name="Mori T."/>
            <person name="Dohra H."/>
            <person name="Suzuki T."/>
            <person name="Kawagishi H."/>
            <person name="Hirai H."/>
        </authorList>
    </citation>
    <scope>NUCLEOTIDE SEQUENCE [LARGE SCALE GENOMIC DNA]</scope>
    <source>
        <strain evidence="1 2">YK-624</strain>
    </source>
</reference>
<dbReference type="AlphaFoldDB" id="A0A9P3GLG7"/>
<name>A0A9P3GLG7_9APHY</name>
<evidence type="ECO:0000313" key="1">
    <source>
        <dbReference type="EMBL" id="GJE95685.1"/>
    </source>
</evidence>
<dbReference type="InterPro" id="IPR032675">
    <property type="entry name" value="LRR_dom_sf"/>
</dbReference>
<dbReference type="OrthoDB" id="2750697at2759"/>
<accession>A0A9P3GLG7</accession>
<dbReference type="Gene3D" id="3.80.10.10">
    <property type="entry name" value="Ribonuclease Inhibitor"/>
    <property type="match status" value="1"/>
</dbReference>
<evidence type="ECO:0000313" key="2">
    <source>
        <dbReference type="Proteomes" id="UP000703269"/>
    </source>
</evidence>
<sequence length="493" mass="55264">MNVRWRVLSDVDQLIQVLPEDILESVEMSEDEEKSEVTFMRLPSELEWQRLAQYARRVRALDCWELSFSFMNPSLELIMEHFPYGQLFPNLHTLRSNSLLPSSLLLQSPLRHLKLKKIHSDHIEDIMDALPGCASTLETIFMDRMTCGADCQSEALSQKFSSALLKMEKLTRVYVSLSFPRAIQHLSTLSTLRELSLNDFTAVETATLLFPAMTHLMVWVQLVNIPALLPYLKNLEAPVLQELSIYPQVDFSSLRNPANHRRPLAADLHVILHEISHLSTLQSFAFDVNWFPFASPVEDTHILDARMLAPLFSLRNLGTLRLSTLPVRLTLGDAEAMAHAWPQLHTLCISDSASATPPTATDRLLPVDAVLPFACLCPKLYSLRLPLQIAQAPLDVPLAHTFVAKDIDLGIVDIQAGVADDVVRLLARLCRGVRVMGTKGDEQAEKALNKRIDKVRRAEQAAARRGGEAGSGGETKWQLVRSFFGIVSRKVKA</sequence>
<proteinExistence type="predicted"/>
<dbReference type="Proteomes" id="UP000703269">
    <property type="component" value="Unassembled WGS sequence"/>
</dbReference>
<gene>
    <name evidence="1" type="ORF">PsYK624_118710</name>
</gene>
<protein>
    <submittedName>
        <fullName evidence="1">Uncharacterized protein</fullName>
    </submittedName>
</protein>
<dbReference type="EMBL" id="BPQB01000051">
    <property type="protein sequence ID" value="GJE95685.1"/>
    <property type="molecule type" value="Genomic_DNA"/>
</dbReference>
<comment type="caution">
    <text evidence="1">The sequence shown here is derived from an EMBL/GenBank/DDBJ whole genome shotgun (WGS) entry which is preliminary data.</text>
</comment>